<evidence type="ECO:0000313" key="8">
    <source>
        <dbReference type="EMBL" id="ORY10765.1"/>
    </source>
</evidence>
<dbReference type="AlphaFoldDB" id="A0A1Y1ZLP9"/>
<accession>A0A1Y1ZLP9</accession>
<comment type="caution">
    <text evidence="8">The sequence shown here is derived from an EMBL/GenBank/DDBJ whole genome shotgun (WGS) entry which is preliminary data.</text>
</comment>
<keyword evidence="4 7" id="KW-1133">Transmembrane helix</keyword>
<dbReference type="GO" id="GO:0016020">
    <property type="term" value="C:membrane"/>
    <property type="evidence" value="ECO:0007669"/>
    <property type="project" value="UniProtKB-SubCell"/>
</dbReference>
<dbReference type="InterPro" id="IPR036259">
    <property type="entry name" value="MFS_trans_sf"/>
</dbReference>
<evidence type="ECO:0000256" key="2">
    <source>
        <dbReference type="ARBA" id="ARBA00005982"/>
    </source>
</evidence>
<dbReference type="GO" id="GO:0022857">
    <property type="term" value="F:transmembrane transporter activity"/>
    <property type="evidence" value="ECO:0007669"/>
    <property type="project" value="InterPro"/>
</dbReference>
<dbReference type="InterPro" id="IPR000109">
    <property type="entry name" value="POT_fam"/>
</dbReference>
<protein>
    <recommendedName>
        <fullName evidence="10">POT family-domain-containing protein</fullName>
    </recommendedName>
</protein>
<keyword evidence="3 7" id="KW-0812">Transmembrane</keyword>
<evidence type="ECO:0000256" key="5">
    <source>
        <dbReference type="ARBA" id="ARBA00023136"/>
    </source>
</evidence>
<keyword evidence="9" id="KW-1185">Reference proteome</keyword>
<reference evidence="8 9" key="1">
    <citation type="submission" date="2016-07" db="EMBL/GenBank/DDBJ databases">
        <title>Pervasive Adenine N6-methylation of Active Genes in Fungi.</title>
        <authorList>
            <consortium name="DOE Joint Genome Institute"/>
            <person name="Mondo S.J."/>
            <person name="Dannebaum R.O."/>
            <person name="Kuo R.C."/>
            <person name="Labutti K."/>
            <person name="Haridas S."/>
            <person name="Kuo A."/>
            <person name="Salamov A."/>
            <person name="Ahrendt S.R."/>
            <person name="Lipzen A."/>
            <person name="Sullivan W."/>
            <person name="Andreopoulos W.B."/>
            <person name="Clum A."/>
            <person name="Lindquist E."/>
            <person name="Daum C."/>
            <person name="Ramamoorthy G.K."/>
            <person name="Gryganskyi A."/>
            <person name="Culley D."/>
            <person name="Magnuson J.K."/>
            <person name="James T.Y."/>
            <person name="O'Malley M.A."/>
            <person name="Stajich J.E."/>
            <person name="Spatafora J.W."/>
            <person name="Visel A."/>
            <person name="Grigoriev I.V."/>
        </authorList>
    </citation>
    <scope>NUCLEOTIDE SEQUENCE [LARGE SCALE GENOMIC DNA]</scope>
    <source>
        <strain evidence="8 9">CBS 115471</strain>
    </source>
</reference>
<dbReference type="InterPro" id="IPR018456">
    <property type="entry name" value="PTR2_symporter_CS"/>
</dbReference>
<dbReference type="PANTHER" id="PTHR11654">
    <property type="entry name" value="OLIGOPEPTIDE TRANSPORTER-RELATED"/>
    <property type="match status" value="1"/>
</dbReference>
<evidence type="ECO:0008006" key="10">
    <source>
        <dbReference type="Google" id="ProtNLM"/>
    </source>
</evidence>
<dbReference type="Gene3D" id="1.20.1250.20">
    <property type="entry name" value="MFS general substrate transporter like domains"/>
    <property type="match status" value="1"/>
</dbReference>
<feature type="transmembrane region" description="Helical" evidence="7">
    <location>
        <begin position="84"/>
        <end position="105"/>
    </location>
</feature>
<organism evidence="8 9">
    <name type="scientific">Clohesyomyces aquaticus</name>
    <dbReference type="NCBI Taxonomy" id="1231657"/>
    <lineage>
        <taxon>Eukaryota</taxon>
        <taxon>Fungi</taxon>
        <taxon>Dikarya</taxon>
        <taxon>Ascomycota</taxon>
        <taxon>Pezizomycotina</taxon>
        <taxon>Dothideomycetes</taxon>
        <taxon>Pleosporomycetidae</taxon>
        <taxon>Pleosporales</taxon>
        <taxon>Lindgomycetaceae</taxon>
        <taxon>Clohesyomyces</taxon>
    </lineage>
</organism>
<feature type="transmembrane region" description="Helical" evidence="7">
    <location>
        <begin position="145"/>
        <end position="168"/>
    </location>
</feature>
<dbReference type="SUPFAM" id="SSF103473">
    <property type="entry name" value="MFS general substrate transporter"/>
    <property type="match status" value="1"/>
</dbReference>
<sequence>MATEGASSPELPLSDGEGPLPADGEEPTTLEKRTLCRVGENLPKAAYIVAVVELCERFTYYGAQGLFQNYVSKPFGLDLGRKTATALTIFFTFFAYLTPILGAVLADQYFGRYRTILGFAAVYLLGLLILWTTALPSFLEHGAGLGGFIAAIITIGLGTGGIKANRVIIDPAITYHRIYLVYYGCIELGSLSIIGTPFMEKKYGFWSPFLLTFCMFIVAVTLLVLGRQHYTIRQPQGSIIQTAFKAVFLMILGRSLDAPKPSVRAANGKTSSVPWDDHFIEELKRTLNACKVFAFYPIIWVRFAQMSSNLVSQAGEMEGHGLPNDFMQSLERIHLIYSAGPCFTKPLGCKAAKIPGSQLLRANHVHMAVQTPLYVFFGFASIFLNVASPEYAYTNTSCWERCPSLKSFIQSLYLLTVAFGAALAEALVSVSDNPDILWMYVGVAGAVAVIGTTMYLYLGHLDTEEDKWNALDKREAVILSGERK</sequence>
<keyword evidence="5 7" id="KW-0472">Membrane</keyword>
<dbReference type="OrthoDB" id="8904098at2759"/>
<evidence type="ECO:0000256" key="4">
    <source>
        <dbReference type="ARBA" id="ARBA00022989"/>
    </source>
</evidence>
<feature type="transmembrane region" description="Helical" evidence="7">
    <location>
        <begin position="205"/>
        <end position="225"/>
    </location>
</feature>
<dbReference type="Proteomes" id="UP000193144">
    <property type="component" value="Unassembled WGS sequence"/>
</dbReference>
<gene>
    <name evidence="8" type="ORF">BCR34DRAFT_625130</name>
</gene>
<feature type="region of interest" description="Disordered" evidence="6">
    <location>
        <begin position="1"/>
        <end position="26"/>
    </location>
</feature>
<comment type="similarity">
    <text evidence="2">Belongs to the major facilitator superfamily. Proton-dependent oligopeptide transporter (POT/PTR) (TC 2.A.17) family.</text>
</comment>
<evidence type="ECO:0000313" key="9">
    <source>
        <dbReference type="Proteomes" id="UP000193144"/>
    </source>
</evidence>
<comment type="subcellular location">
    <subcellularLocation>
        <location evidence="1">Membrane</location>
        <topology evidence="1">Multi-pass membrane protein</topology>
    </subcellularLocation>
</comment>
<dbReference type="Pfam" id="PF00854">
    <property type="entry name" value="PTR2"/>
    <property type="match status" value="1"/>
</dbReference>
<dbReference type="GO" id="GO:0006857">
    <property type="term" value="P:oligopeptide transport"/>
    <property type="evidence" value="ECO:0007669"/>
    <property type="project" value="InterPro"/>
</dbReference>
<dbReference type="PROSITE" id="PS01022">
    <property type="entry name" value="PTR2_1"/>
    <property type="match status" value="1"/>
</dbReference>
<dbReference type="EMBL" id="MCFA01000069">
    <property type="protein sequence ID" value="ORY10765.1"/>
    <property type="molecule type" value="Genomic_DNA"/>
</dbReference>
<feature type="transmembrane region" description="Helical" evidence="7">
    <location>
        <begin position="117"/>
        <end position="139"/>
    </location>
</feature>
<proteinExistence type="inferred from homology"/>
<evidence type="ECO:0000256" key="1">
    <source>
        <dbReference type="ARBA" id="ARBA00004141"/>
    </source>
</evidence>
<name>A0A1Y1ZLP9_9PLEO</name>
<evidence type="ECO:0000256" key="7">
    <source>
        <dbReference type="SAM" id="Phobius"/>
    </source>
</evidence>
<feature type="transmembrane region" description="Helical" evidence="7">
    <location>
        <begin position="436"/>
        <end position="458"/>
    </location>
</feature>
<feature type="transmembrane region" description="Helical" evidence="7">
    <location>
        <begin position="411"/>
        <end position="430"/>
    </location>
</feature>
<evidence type="ECO:0000256" key="6">
    <source>
        <dbReference type="SAM" id="MobiDB-lite"/>
    </source>
</evidence>
<evidence type="ECO:0000256" key="3">
    <source>
        <dbReference type="ARBA" id="ARBA00022692"/>
    </source>
</evidence>
<feature type="transmembrane region" description="Helical" evidence="7">
    <location>
        <begin position="180"/>
        <end position="199"/>
    </location>
</feature>